<dbReference type="InterPro" id="IPR027786">
    <property type="entry name" value="Nse4/EID"/>
</dbReference>
<evidence type="ECO:0000256" key="3">
    <source>
        <dbReference type="ARBA" id="ARBA00022763"/>
    </source>
</evidence>
<proteinExistence type="inferred from homology"/>
<comment type="function">
    <text evidence="7">Component of the SMC5-SMC6 complex, that promotes sister chromatid alignment after DNA damage and facilitates double-stranded DNA breaks (DSBs) repair via homologous recombination between sister chromatids.</text>
</comment>
<keyword evidence="6 7" id="KW-0539">Nucleus</keyword>
<evidence type="ECO:0000259" key="8">
    <source>
        <dbReference type="Pfam" id="PF08743"/>
    </source>
</evidence>
<dbReference type="PANTHER" id="PTHR16140">
    <property type="entry name" value="NON-STRUCTURAL MAINTENANCE OF CHROMOSOMES ELEMENT 4"/>
    <property type="match status" value="1"/>
</dbReference>
<reference evidence="9" key="1">
    <citation type="submission" date="2024-03" db="EMBL/GenBank/DDBJ databases">
        <title>WGS assembly of Saponaria officinalis var. Norfolk2.</title>
        <authorList>
            <person name="Jenkins J."/>
            <person name="Shu S."/>
            <person name="Grimwood J."/>
            <person name="Barry K."/>
            <person name="Goodstein D."/>
            <person name="Schmutz J."/>
            <person name="Leebens-Mack J."/>
            <person name="Osbourn A."/>
        </authorList>
    </citation>
    <scope>NUCLEOTIDE SEQUENCE [LARGE SCALE GENOMIC DNA]</scope>
    <source>
        <strain evidence="9">JIC</strain>
    </source>
</reference>
<comment type="subcellular location">
    <subcellularLocation>
        <location evidence="1 7">Nucleus</location>
    </subcellularLocation>
</comment>
<evidence type="ECO:0000256" key="1">
    <source>
        <dbReference type="ARBA" id="ARBA00004123"/>
    </source>
</evidence>
<dbReference type="InterPro" id="IPR014854">
    <property type="entry name" value="Nse4_C"/>
</dbReference>
<evidence type="ECO:0000256" key="2">
    <source>
        <dbReference type="ARBA" id="ARBA00008997"/>
    </source>
</evidence>
<organism evidence="9 10">
    <name type="scientific">Saponaria officinalis</name>
    <name type="common">Common soapwort</name>
    <name type="synonym">Lychnis saponaria</name>
    <dbReference type="NCBI Taxonomy" id="3572"/>
    <lineage>
        <taxon>Eukaryota</taxon>
        <taxon>Viridiplantae</taxon>
        <taxon>Streptophyta</taxon>
        <taxon>Embryophyta</taxon>
        <taxon>Tracheophyta</taxon>
        <taxon>Spermatophyta</taxon>
        <taxon>Magnoliopsida</taxon>
        <taxon>eudicotyledons</taxon>
        <taxon>Gunneridae</taxon>
        <taxon>Pentapetalae</taxon>
        <taxon>Caryophyllales</taxon>
        <taxon>Caryophyllaceae</taxon>
        <taxon>Caryophylleae</taxon>
        <taxon>Saponaria</taxon>
    </lineage>
</organism>
<dbReference type="Proteomes" id="UP001443914">
    <property type="component" value="Unassembled WGS sequence"/>
</dbReference>
<dbReference type="GO" id="GO:0006310">
    <property type="term" value="P:DNA recombination"/>
    <property type="evidence" value="ECO:0007669"/>
    <property type="project" value="UniProtKB-UniRule"/>
</dbReference>
<sequence>MLTMFGVLRKHRKVRLENLVLNRTSFAQTVENLFALSFLVKDGRAEIAANGIGHFVCPKNAPDAKAVESGKVCYSHFVFRFDFKDWKVMLDTIPEGEELMPHRVQIFDVRASISSHSDFVAEAIPVETVTPTTITTTTTTIIRTPKRKAAEPSSEADVTVAVEPETTGMTTPIRKRCRNRGLVLQEQTVVEDSPESDDNISRAAFLAKEKSKLI</sequence>
<keyword evidence="5 7" id="KW-0234">DNA repair</keyword>
<accession>A0AAW1GLG2</accession>
<dbReference type="PANTHER" id="PTHR16140:SF0">
    <property type="entry name" value="NON-STRUCTURAL MAINTENANCE OF CHROMOSOMES ELEMENT 4"/>
    <property type="match status" value="1"/>
</dbReference>
<feature type="domain" description="Non-structural maintenance of chromosome element 4 C-terminal" evidence="8">
    <location>
        <begin position="14"/>
        <end position="99"/>
    </location>
</feature>
<evidence type="ECO:0000256" key="5">
    <source>
        <dbReference type="ARBA" id="ARBA00023204"/>
    </source>
</evidence>
<dbReference type="Pfam" id="PF08743">
    <property type="entry name" value="Nse4_C"/>
    <property type="match status" value="1"/>
</dbReference>
<evidence type="ECO:0000313" key="10">
    <source>
        <dbReference type="Proteomes" id="UP001443914"/>
    </source>
</evidence>
<comment type="subunit">
    <text evidence="7">Component of the SMC5-SMC6 complex.</text>
</comment>
<dbReference type="GO" id="GO:0005634">
    <property type="term" value="C:nucleus"/>
    <property type="evidence" value="ECO:0007669"/>
    <property type="project" value="UniProtKB-SubCell"/>
</dbReference>
<name>A0AAW1GLG2_SAPOF</name>
<dbReference type="GO" id="GO:0006281">
    <property type="term" value="P:DNA repair"/>
    <property type="evidence" value="ECO:0007669"/>
    <property type="project" value="UniProtKB-UniRule"/>
</dbReference>
<dbReference type="EMBL" id="JBDFQZ010000014">
    <property type="protein sequence ID" value="KAK9664596.1"/>
    <property type="molecule type" value="Genomic_DNA"/>
</dbReference>
<keyword evidence="3 7" id="KW-0227">DNA damage</keyword>
<comment type="caution">
    <text evidence="9">The sequence shown here is derived from an EMBL/GenBank/DDBJ whole genome shotgun (WGS) entry which is preliminary data.</text>
</comment>
<protein>
    <recommendedName>
        <fullName evidence="7">Non-structural maintenance of chromosomes element 4</fullName>
    </recommendedName>
</protein>
<keyword evidence="4 7" id="KW-0233">DNA recombination</keyword>
<comment type="similarity">
    <text evidence="2 7">Belongs to the NSE4 family.</text>
</comment>
<evidence type="ECO:0000313" key="9">
    <source>
        <dbReference type="EMBL" id="KAK9664596.1"/>
    </source>
</evidence>
<evidence type="ECO:0000256" key="7">
    <source>
        <dbReference type="RuleBase" id="RU365071"/>
    </source>
</evidence>
<dbReference type="GO" id="GO:0030915">
    <property type="term" value="C:Smc5-Smc6 complex"/>
    <property type="evidence" value="ECO:0007669"/>
    <property type="project" value="UniProtKB-UniRule"/>
</dbReference>
<keyword evidence="10" id="KW-1185">Reference proteome</keyword>
<evidence type="ECO:0000256" key="6">
    <source>
        <dbReference type="ARBA" id="ARBA00023242"/>
    </source>
</evidence>
<gene>
    <name evidence="9" type="ORF">RND81_14G054500</name>
</gene>
<evidence type="ECO:0000256" key="4">
    <source>
        <dbReference type="ARBA" id="ARBA00023172"/>
    </source>
</evidence>
<dbReference type="AlphaFoldDB" id="A0AAW1GLG2"/>